<protein>
    <recommendedName>
        <fullName evidence="3">F-box domain-containing protein</fullName>
    </recommendedName>
</protein>
<evidence type="ECO:0000313" key="1">
    <source>
        <dbReference type="EMBL" id="KAJ4487103.1"/>
    </source>
</evidence>
<evidence type="ECO:0008006" key="3">
    <source>
        <dbReference type="Google" id="ProtNLM"/>
    </source>
</evidence>
<dbReference type="AlphaFoldDB" id="A0A9W9ARS0"/>
<comment type="caution">
    <text evidence="1">The sequence shown here is derived from an EMBL/GenBank/DDBJ whole genome shotgun (WGS) entry which is preliminary data.</text>
</comment>
<proteinExistence type="predicted"/>
<evidence type="ECO:0000313" key="2">
    <source>
        <dbReference type="Proteomes" id="UP001150238"/>
    </source>
</evidence>
<gene>
    <name evidence="1" type="ORF">C8J55DRAFT_487272</name>
</gene>
<dbReference type="EMBL" id="JANVFS010000009">
    <property type="protein sequence ID" value="KAJ4487103.1"/>
    <property type="molecule type" value="Genomic_DNA"/>
</dbReference>
<dbReference type="Proteomes" id="UP001150238">
    <property type="component" value="Unassembled WGS sequence"/>
</dbReference>
<sequence>MSTHSTPIPLSPELLLRTFAFIPIPCLPPVALASKHIRSLVYVELYNSVPSSSLPSLGTTYRRNILHSECHPAAFVRFLTISDYNATPKDVHVTRKFLLKHLLGALEKIAVHLPRKSLVELRICSVYVTLEEIFPGRIPIAVQNIDKLAVQCSMYSNVFKFSAVLTKLMTSKLIALDIDFNRLVIYPVDEYAMSESSDIMDFVMLPNLSTFRGSPSNAYVICNSHFRMTDNLYLEIEDDDDPYVEKLLEVLNHLQAVRKLILNIKLECATHIIYKFLNVCPFLTFIGCKVVPLSNITEVLLIQNCQIVFEICFIYKV</sequence>
<reference evidence="1" key="2">
    <citation type="journal article" date="2023" name="Proc. Natl. Acad. Sci. U.S.A.">
        <title>A global phylogenomic analysis of the shiitake genus Lentinula.</title>
        <authorList>
            <person name="Sierra-Patev S."/>
            <person name="Min B."/>
            <person name="Naranjo-Ortiz M."/>
            <person name="Looney B."/>
            <person name="Konkel Z."/>
            <person name="Slot J.C."/>
            <person name="Sakamoto Y."/>
            <person name="Steenwyk J.L."/>
            <person name="Rokas A."/>
            <person name="Carro J."/>
            <person name="Camarero S."/>
            <person name="Ferreira P."/>
            <person name="Molpeceres G."/>
            <person name="Ruiz-Duenas F.J."/>
            <person name="Serrano A."/>
            <person name="Henrissat B."/>
            <person name="Drula E."/>
            <person name="Hughes K.W."/>
            <person name="Mata J.L."/>
            <person name="Ishikawa N.K."/>
            <person name="Vargas-Isla R."/>
            <person name="Ushijima S."/>
            <person name="Smith C.A."/>
            <person name="Donoghue J."/>
            <person name="Ahrendt S."/>
            <person name="Andreopoulos W."/>
            <person name="He G."/>
            <person name="LaButti K."/>
            <person name="Lipzen A."/>
            <person name="Ng V."/>
            <person name="Riley R."/>
            <person name="Sandor L."/>
            <person name="Barry K."/>
            <person name="Martinez A.T."/>
            <person name="Xiao Y."/>
            <person name="Gibbons J.G."/>
            <person name="Terashima K."/>
            <person name="Grigoriev I.V."/>
            <person name="Hibbett D."/>
        </authorList>
    </citation>
    <scope>NUCLEOTIDE SEQUENCE</scope>
    <source>
        <strain evidence="1">Sp2 HRB7682 ss15</strain>
    </source>
</reference>
<organism evidence="1 2">
    <name type="scientific">Lentinula lateritia</name>
    <dbReference type="NCBI Taxonomy" id="40482"/>
    <lineage>
        <taxon>Eukaryota</taxon>
        <taxon>Fungi</taxon>
        <taxon>Dikarya</taxon>
        <taxon>Basidiomycota</taxon>
        <taxon>Agaricomycotina</taxon>
        <taxon>Agaricomycetes</taxon>
        <taxon>Agaricomycetidae</taxon>
        <taxon>Agaricales</taxon>
        <taxon>Marasmiineae</taxon>
        <taxon>Omphalotaceae</taxon>
        <taxon>Lentinula</taxon>
    </lineage>
</organism>
<accession>A0A9W9ARS0</accession>
<reference evidence="1" key="1">
    <citation type="submission" date="2022-08" db="EMBL/GenBank/DDBJ databases">
        <authorList>
            <consortium name="DOE Joint Genome Institute"/>
            <person name="Min B."/>
            <person name="Riley R."/>
            <person name="Sierra-Patev S."/>
            <person name="Naranjo-Ortiz M."/>
            <person name="Looney B."/>
            <person name="Konkel Z."/>
            <person name="Slot J.C."/>
            <person name="Sakamoto Y."/>
            <person name="Steenwyk J.L."/>
            <person name="Rokas A."/>
            <person name="Carro J."/>
            <person name="Camarero S."/>
            <person name="Ferreira P."/>
            <person name="Molpeceres G."/>
            <person name="Ruiz-Duenas F.J."/>
            <person name="Serrano A."/>
            <person name="Henrissat B."/>
            <person name="Drula E."/>
            <person name="Hughes K.W."/>
            <person name="Mata J.L."/>
            <person name="Ishikawa N.K."/>
            <person name="Vargas-Isla R."/>
            <person name="Ushijima S."/>
            <person name="Smith C.A."/>
            <person name="Ahrendt S."/>
            <person name="Andreopoulos W."/>
            <person name="He G."/>
            <person name="Labutti K."/>
            <person name="Lipzen A."/>
            <person name="Ng V."/>
            <person name="Sandor L."/>
            <person name="Barry K."/>
            <person name="Martinez A.T."/>
            <person name="Xiao Y."/>
            <person name="Gibbons J.G."/>
            <person name="Terashima K."/>
            <person name="Hibbett D.S."/>
            <person name="Grigoriev I.V."/>
        </authorList>
    </citation>
    <scope>NUCLEOTIDE SEQUENCE</scope>
    <source>
        <strain evidence="1">Sp2 HRB7682 ss15</strain>
    </source>
</reference>
<name>A0A9W9ARS0_9AGAR</name>